<dbReference type="Proteomes" id="UP000027456">
    <property type="component" value="Unassembled WGS sequence"/>
</dbReference>
<gene>
    <name evidence="3" type="ORF">V565_015750</name>
</gene>
<dbReference type="SUPFAM" id="SSF57997">
    <property type="entry name" value="Tropomyosin"/>
    <property type="match status" value="1"/>
</dbReference>
<feature type="compositionally biased region" description="Basic and acidic residues" evidence="2">
    <location>
        <begin position="399"/>
        <end position="419"/>
    </location>
</feature>
<comment type="caution">
    <text evidence="3">The sequence shown here is derived from an EMBL/GenBank/DDBJ whole genome shotgun (WGS) entry which is preliminary data.</text>
</comment>
<evidence type="ECO:0000256" key="2">
    <source>
        <dbReference type="SAM" id="MobiDB-lite"/>
    </source>
</evidence>
<reference evidence="3 4" key="1">
    <citation type="submission" date="2013-12" db="EMBL/GenBank/DDBJ databases">
        <authorList>
            <person name="Cubeta M."/>
            <person name="Pakala S."/>
            <person name="Fedorova N."/>
            <person name="Thomas E."/>
            <person name="Dean R."/>
            <person name="Jabaji S."/>
            <person name="Neate S."/>
            <person name="Toda T."/>
            <person name="Tavantzis S."/>
            <person name="Vilgalys R."/>
            <person name="Bharathan N."/>
            <person name="Pakala S."/>
            <person name="Losada L.S."/>
            <person name="Zafar N."/>
            <person name="Nierman W."/>
        </authorList>
    </citation>
    <scope>NUCLEOTIDE SEQUENCE [LARGE SCALE GENOMIC DNA]</scope>
    <source>
        <strain evidence="3 4">123E</strain>
    </source>
</reference>
<feature type="coiled-coil region" evidence="1">
    <location>
        <begin position="278"/>
        <end position="379"/>
    </location>
</feature>
<evidence type="ECO:0000256" key="1">
    <source>
        <dbReference type="SAM" id="Coils"/>
    </source>
</evidence>
<keyword evidence="4" id="KW-1185">Reference proteome</keyword>
<evidence type="ECO:0000313" key="3">
    <source>
        <dbReference type="EMBL" id="KEP54563.1"/>
    </source>
</evidence>
<dbReference type="HOGENOM" id="CLU_592035_0_0_1"/>
<feature type="region of interest" description="Disordered" evidence="2">
    <location>
        <begin position="393"/>
        <end position="432"/>
    </location>
</feature>
<dbReference type="EMBL" id="AZST01000024">
    <property type="protein sequence ID" value="KEP54563.1"/>
    <property type="molecule type" value="Genomic_DNA"/>
</dbReference>
<feature type="compositionally biased region" description="Polar residues" evidence="2">
    <location>
        <begin position="205"/>
        <end position="216"/>
    </location>
</feature>
<name>A0A074SCG8_9AGAM</name>
<feature type="compositionally biased region" description="Polar residues" evidence="2">
    <location>
        <begin position="223"/>
        <end position="237"/>
    </location>
</feature>
<dbReference type="OrthoDB" id="3156216at2759"/>
<dbReference type="AlphaFoldDB" id="A0A074SCG8"/>
<protein>
    <recommendedName>
        <fullName evidence="5">RRM domain-containing protein</fullName>
    </recommendedName>
</protein>
<keyword evidence="1" id="KW-0175">Coiled coil</keyword>
<proteinExistence type="predicted"/>
<feature type="region of interest" description="Disordered" evidence="2">
    <location>
        <begin position="148"/>
        <end position="253"/>
    </location>
</feature>
<evidence type="ECO:0000313" key="4">
    <source>
        <dbReference type="Proteomes" id="UP000027456"/>
    </source>
</evidence>
<evidence type="ECO:0008006" key="5">
    <source>
        <dbReference type="Google" id="ProtNLM"/>
    </source>
</evidence>
<organism evidence="3 4">
    <name type="scientific">Rhizoctonia solani 123E</name>
    <dbReference type="NCBI Taxonomy" id="1423351"/>
    <lineage>
        <taxon>Eukaryota</taxon>
        <taxon>Fungi</taxon>
        <taxon>Dikarya</taxon>
        <taxon>Basidiomycota</taxon>
        <taxon>Agaricomycotina</taxon>
        <taxon>Agaricomycetes</taxon>
        <taxon>Cantharellales</taxon>
        <taxon>Ceratobasidiaceae</taxon>
        <taxon>Rhizoctonia</taxon>
    </lineage>
</organism>
<accession>A0A074SCG8</accession>
<sequence>MSTFDPSLESRGWPFSDCAIHVQFRGDDNRRFNIDEIRQTCEGFGRILKLYVWTAKRSQKPQACVLFDSIEGVKAADRSTHSGMCRLWKSGYHMLRMCESTTMILETHLKKDGLTQGHPIFTGIPIKRAAYQVHLPVRGIKPAEKLHRSIPTGPRYQPYSLDARSYPPHSPPRASSPDTIFVSFPPKREPVSPTGPLIPRHTKPLSFSPSRPNHSSGPPVAVTQVTSSSPVKPSTRSRIPEQDAPSQATQATQAECAEQAQINQKLKPDIRDPVSIHIESMATKMQEIEVENQRLKARLQNSEGDLALLEDTVKRVEGREQAAIALLTETETRSQEQLQSLRNSFKAVESVKSKAEAELETLKQKYGVLEAQLLSTQEQLRLFSLSKRSVDRSIGVHSDSPRPGHEIDKASTAEQDDTRITPSAATDFARNPGIEKGTLQNLAGLLDAFKEIDDLVRSAFHP</sequence>